<dbReference type="AlphaFoldDB" id="A0A853JG35"/>
<reference evidence="1 2" key="1">
    <citation type="submission" date="2020-07" db="EMBL/GenBank/DDBJ databases">
        <title>Luteimonas sp. SJ-92.</title>
        <authorList>
            <person name="Huang X.-X."/>
            <person name="Xu L."/>
            <person name="Sun J.-Q."/>
        </authorList>
    </citation>
    <scope>NUCLEOTIDE SEQUENCE [LARGE SCALE GENOMIC DNA]</scope>
    <source>
        <strain evidence="1 2">SJ-92</strain>
    </source>
</reference>
<name>A0A853JG35_9GAMM</name>
<evidence type="ECO:0000313" key="1">
    <source>
        <dbReference type="EMBL" id="NZA27714.1"/>
    </source>
</evidence>
<evidence type="ECO:0000313" key="2">
    <source>
        <dbReference type="Proteomes" id="UP000578091"/>
    </source>
</evidence>
<comment type="caution">
    <text evidence="1">The sequence shown here is derived from an EMBL/GenBank/DDBJ whole genome shotgun (WGS) entry which is preliminary data.</text>
</comment>
<accession>A0A853JG35</accession>
<sequence length="135" mass="15066">MLPRTRNIATTAALVAVALFSAFSGYLYAKEESGRESLERFYVRSASEARFLALTLSHLRSGDKETALRSLDAMLVGNLISLANYERDIPLKRRDKTIYDDIAKVRIYYRQFPQPDSLQYAEEALSLGGGEGVAP</sequence>
<organism evidence="1 2">
    <name type="scientific">Luteimonas salinisoli</name>
    <dbReference type="NCBI Taxonomy" id="2752307"/>
    <lineage>
        <taxon>Bacteria</taxon>
        <taxon>Pseudomonadati</taxon>
        <taxon>Pseudomonadota</taxon>
        <taxon>Gammaproteobacteria</taxon>
        <taxon>Lysobacterales</taxon>
        <taxon>Lysobacteraceae</taxon>
        <taxon>Luteimonas</taxon>
    </lineage>
</organism>
<gene>
    <name evidence="1" type="ORF">H0E84_15135</name>
</gene>
<dbReference type="Proteomes" id="UP000578091">
    <property type="component" value="Unassembled WGS sequence"/>
</dbReference>
<keyword evidence="2" id="KW-1185">Reference proteome</keyword>
<protein>
    <submittedName>
        <fullName evidence="1">Uncharacterized protein</fullName>
    </submittedName>
</protein>
<proteinExistence type="predicted"/>
<dbReference type="RefSeq" id="WP_180679480.1">
    <property type="nucleotide sequence ID" value="NZ_JACCKA010000085.1"/>
</dbReference>
<dbReference type="EMBL" id="JACCKA010000085">
    <property type="protein sequence ID" value="NZA27714.1"/>
    <property type="molecule type" value="Genomic_DNA"/>
</dbReference>